<proteinExistence type="predicted"/>
<keyword evidence="1" id="KW-0732">Signal</keyword>
<organism evidence="2 3">
    <name type="scientific">Croceitalea rosinachiae</name>
    <dbReference type="NCBI Taxonomy" id="3075596"/>
    <lineage>
        <taxon>Bacteria</taxon>
        <taxon>Pseudomonadati</taxon>
        <taxon>Bacteroidota</taxon>
        <taxon>Flavobacteriia</taxon>
        <taxon>Flavobacteriales</taxon>
        <taxon>Flavobacteriaceae</taxon>
        <taxon>Croceitalea</taxon>
    </lineage>
</organism>
<keyword evidence="3" id="KW-1185">Reference proteome</keyword>
<dbReference type="Pfam" id="PF13585">
    <property type="entry name" value="CHU_C"/>
    <property type="match status" value="1"/>
</dbReference>
<evidence type="ECO:0000256" key="1">
    <source>
        <dbReference type="SAM" id="SignalP"/>
    </source>
</evidence>
<dbReference type="RefSeq" id="WP_311352500.1">
    <property type="nucleotide sequence ID" value="NZ_JAVRHR010000003.1"/>
</dbReference>
<dbReference type="NCBIfam" id="TIGR04131">
    <property type="entry name" value="Bac_Flav_CTERM"/>
    <property type="match status" value="1"/>
</dbReference>
<evidence type="ECO:0000313" key="2">
    <source>
        <dbReference type="EMBL" id="MDT0608093.1"/>
    </source>
</evidence>
<gene>
    <name evidence="2" type="ORF">RM706_13680</name>
</gene>
<dbReference type="EMBL" id="JAVRHR010000003">
    <property type="protein sequence ID" value="MDT0608093.1"/>
    <property type="molecule type" value="Genomic_DNA"/>
</dbReference>
<reference evidence="2 3" key="1">
    <citation type="submission" date="2023-09" db="EMBL/GenBank/DDBJ databases">
        <authorList>
            <person name="Rey-Velasco X."/>
        </authorList>
    </citation>
    <scope>NUCLEOTIDE SEQUENCE [LARGE SCALE GENOMIC DNA]</scope>
    <source>
        <strain evidence="2 3">F388</strain>
    </source>
</reference>
<feature type="signal peptide" evidence="1">
    <location>
        <begin position="1"/>
        <end position="16"/>
    </location>
</feature>
<name>A0ABU3AD40_9FLAO</name>
<dbReference type="InterPro" id="IPR026341">
    <property type="entry name" value="T9SS_type_B"/>
</dbReference>
<protein>
    <submittedName>
        <fullName evidence="2">T9SS type B sorting domain-containing protein</fullName>
    </submittedName>
</protein>
<dbReference type="Gene3D" id="2.60.120.380">
    <property type="match status" value="1"/>
</dbReference>
<accession>A0ABU3AD40</accession>
<dbReference type="Proteomes" id="UP001255246">
    <property type="component" value="Unassembled WGS sequence"/>
</dbReference>
<sequence>MYRHVLFFLFFSTVQAIVWGQVSPECTNAIPICYNTPVNGGTNGYGSDDFNGAASSGCLEQTNTGAIESNSAWYRFRTNASGQLGFNIGHDASEDWDFALYQANDCNSLGEPVRCNFFDNRDENTFIGVGEDPSGDTDTLQYTDWLMVQPGQDYYLLINNFSDANSGFSIQFSGEIFNTNPYDALDCSIVNNLLGPPVAACSNETVLLDATTINALSYVWYQDIGNGYQEIIGETDAMFQPIQSAMYRVLVITTDEQIISEVQVAFLPPPTTNVIADEITCENEIGFDLSVKDVEALGGQDPSNYIVGYYLSQLDAEMGINELSKQYVTAQGVQTIYVRVSSIQNLNCFDASERFELNTIASPILGENQERYLCDDLMSITIGETILNDNYQYLWDTGETTPNITVSEPATYVLTATTSLDNVFCVRTRTFTVIRTQLPEISDVQVGEYGFSNTVTVVTNLDGDFEYRIDDGEFQSSAIFEGILPGNHTVYMRDLSGCGVDGEEIAVIGYLPYFSPNGDGINDYWHIMGIEHLNEPIVSIFDRYGKPLHVLNKDNPDWNGTQNGEQLPGSDYWFQLSFIDGNGNRVKAKFLKNHFSLRR</sequence>
<comment type="caution">
    <text evidence="2">The sequence shown here is derived from an EMBL/GenBank/DDBJ whole genome shotgun (WGS) entry which is preliminary data.</text>
</comment>
<feature type="chain" id="PRO_5045567542" evidence="1">
    <location>
        <begin position="17"/>
        <end position="599"/>
    </location>
</feature>
<evidence type="ECO:0000313" key="3">
    <source>
        <dbReference type="Proteomes" id="UP001255246"/>
    </source>
</evidence>